<dbReference type="InParanoid" id="A0A0D0D4L1"/>
<dbReference type="Pfam" id="PF03184">
    <property type="entry name" value="DDE_1"/>
    <property type="match status" value="1"/>
</dbReference>
<reference evidence="2 3" key="1">
    <citation type="submission" date="2014-04" db="EMBL/GenBank/DDBJ databases">
        <authorList>
            <consortium name="DOE Joint Genome Institute"/>
            <person name="Kuo A."/>
            <person name="Kohler A."/>
            <person name="Jargeat P."/>
            <person name="Nagy L.G."/>
            <person name="Floudas D."/>
            <person name="Copeland A."/>
            <person name="Barry K.W."/>
            <person name="Cichocki N."/>
            <person name="Veneault-Fourrey C."/>
            <person name="LaButti K."/>
            <person name="Lindquist E.A."/>
            <person name="Lipzen A."/>
            <person name="Lundell T."/>
            <person name="Morin E."/>
            <person name="Murat C."/>
            <person name="Sun H."/>
            <person name="Tunlid A."/>
            <person name="Henrissat B."/>
            <person name="Grigoriev I.V."/>
            <person name="Hibbett D.S."/>
            <person name="Martin F."/>
            <person name="Nordberg H.P."/>
            <person name="Cantor M.N."/>
            <person name="Hua S.X."/>
        </authorList>
    </citation>
    <scope>NUCLEOTIDE SEQUENCE [LARGE SCALE GENOMIC DNA]</scope>
    <source>
        <strain evidence="2 3">Ve08.2h10</strain>
    </source>
</reference>
<name>A0A0D0D4L1_9AGAM</name>
<proteinExistence type="predicted"/>
<reference evidence="3" key="2">
    <citation type="submission" date="2015-01" db="EMBL/GenBank/DDBJ databases">
        <title>Evolutionary Origins and Diversification of the Mycorrhizal Mutualists.</title>
        <authorList>
            <consortium name="DOE Joint Genome Institute"/>
            <consortium name="Mycorrhizal Genomics Consortium"/>
            <person name="Kohler A."/>
            <person name="Kuo A."/>
            <person name="Nagy L.G."/>
            <person name="Floudas D."/>
            <person name="Copeland A."/>
            <person name="Barry K.W."/>
            <person name="Cichocki N."/>
            <person name="Veneault-Fourrey C."/>
            <person name="LaButti K."/>
            <person name="Lindquist E.A."/>
            <person name="Lipzen A."/>
            <person name="Lundell T."/>
            <person name="Morin E."/>
            <person name="Murat C."/>
            <person name="Riley R."/>
            <person name="Ohm R."/>
            <person name="Sun H."/>
            <person name="Tunlid A."/>
            <person name="Henrissat B."/>
            <person name="Grigoriev I.V."/>
            <person name="Hibbett D.S."/>
            <person name="Martin F."/>
        </authorList>
    </citation>
    <scope>NUCLEOTIDE SEQUENCE [LARGE SCALE GENOMIC DNA]</scope>
    <source>
        <strain evidence="3">Ve08.2h10</strain>
    </source>
</reference>
<dbReference type="HOGENOM" id="CLU_046752_2_0_1"/>
<gene>
    <name evidence="2" type="ORF">PAXRUDRAFT_149437</name>
</gene>
<protein>
    <recommendedName>
        <fullName evidence="1">DDE-1 domain-containing protein</fullName>
    </recommendedName>
</protein>
<organism evidence="2 3">
    <name type="scientific">Paxillus rubicundulus Ve08.2h10</name>
    <dbReference type="NCBI Taxonomy" id="930991"/>
    <lineage>
        <taxon>Eukaryota</taxon>
        <taxon>Fungi</taxon>
        <taxon>Dikarya</taxon>
        <taxon>Basidiomycota</taxon>
        <taxon>Agaricomycotina</taxon>
        <taxon>Agaricomycetes</taxon>
        <taxon>Agaricomycetidae</taxon>
        <taxon>Boletales</taxon>
        <taxon>Paxilineae</taxon>
        <taxon>Paxillaceae</taxon>
        <taxon>Paxillus</taxon>
    </lineage>
</organism>
<evidence type="ECO:0000259" key="1">
    <source>
        <dbReference type="Pfam" id="PF03184"/>
    </source>
</evidence>
<dbReference type="GO" id="GO:0003676">
    <property type="term" value="F:nucleic acid binding"/>
    <property type="evidence" value="ECO:0007669"/>
    <property type="project" value="InterPro"/>
</dbReference>
<feature type="domain" description="DDE-1" evidence="1">
    <location>
        <begin position="83"/>
        <end position="211"/>
    </location>
</feature>
<dbReference type="AlphaFoldDB" id="A0A0D0D4L1"/>
<dbReference type="OrthoDB" id="3341102at2759"/>
<evidence type="ECO:0000313" key="3">
    <source>
        <dbReference type="Proteomes" id="UP000054538"/>
    </source>
</evidence>
<dbReference type="InterPro" id="IPR004875">
    <property type="entry name" value="DDE_SF_endonuclease_dom"/>
</dbReference>
<accession>A0A0D0D4L1</accession>
<sequence>LKYTLWKATHATQKLPTNVEDVCLEQFLRLALTVCDDVITSGTFHVNIDQTNIIYQPVNNYTYEKLSSRQVAVAGQEEKCACTLVCGASNDGDLLPFQIILQGKSNRSLLSPKAMGFDDATKLKFQFSTFETMCSYVTAMLVPFWTEKKHHLNVPLDQPCILQLDVWVVHHSVTFHTWLDKNFDWIHYHFVPAGTTGIAQPCDMGIQHPLKLAV</sequence>
<keyword evidence="3" id="KW-1185">Reference proteome</keyword>
<dbReference type="EMBL" id="KN825384">
    <property type="protein sequence ID" value="KIK91472.1"/>
    <property type="molecule type" value="Genomic_DNA"/>
</dbReference>
<dbReference type="Proteomes" id="UP000054538">
    <property type="component" value="Unassembled WGS sequence"/>
</dbReference>
<evidence type="ECO:0000313" key="2">
    <source>
        <dbReference type="EMBL" id="KIK91472.1"/>
    </source>
</evidence>
<feature type="non-terminal residue" evidence="2">
    <location>
        <position position="1"/>
    </location>
</feature>